<evidence type="ECO:0000259" key="1">
    <source>
        <dbReference type="Pfam" id="PF13966"/>
    </source>
</evidence>
<dbReference type="Pfam" id="PF13966">
    <property type="entry name" value="zf-RVT"/>
    <property type="match status" value="1"/>
</dbReference>
<keyword evidence="3" id="KW-1185">Reference proteome</keyword>
<dbReference type="OrthoDB" id="1628043at2759"/>
<proteinExistence type="predicted"/>
<dbReference type="Proteomes" id="UP000585474">
    <property type="component" value="Unassembled WGS sequence"/>
</dbReference>
<sequence>MKGTRMKWSAKWCEWRSKIWNLQGIWGWDGEKGEKGTGEEDNKGMADGSARGLLCIWDPEIFFLEEACCNRRFILVKVERRDMWLVISNLRSSFPYPWCMGGDFNEIRKIGDRLFSLAQNKEESLREMVDKRIEMGEWVLTFRRRLRAWKEEAADTLKTALIAAKVQTNDENSDHLSWEGCSSKVFTVKSMYHFLAQDLEIKDVVFDLIWKNVAPPRVRCFGWLIYQGRVKTGELLARWGMIQAGDETKLVTAIQCIGLVPMVE</sequence>
<evidence type="ECO:0000313" key="2">
    <source>
        <dbReference type="EMBL" id="GFY86737.1"/>
    </source>
</evidence>
<name>A0A7J0EMD9_9ERIC</name>
<protein>
    <recommendedName>
        <fullName evidence="1">Reverse transcriptase zinc-binding domain-containing protein</fullName>
    </recommendedName>
</protein>
<organism evidence="2 3">
    <name type="scientific">Actinidia rufa</name>
    <dbReference type="NCBI Taxonomy" id="165716"/>
    <lineage>
        <taxon>Eukaryota</taxon>
        <taxon>Viridiplantae</taxon>
        <taxon>Streptophyta</taxon>
        <taxon>Embryophyta</taxon>
        <taxon>Tracheophyta</taxon>
        <taxon>Spermatophyta</taxon>
        <taxon>Magnoliopsida</taxon>
        <taxon>eudicotyledons</taxon>
        <taxon>Gunneridae</taxon>
        <taxon>Pentapetalae</taxon>
        <taxon>asterids</taxon>
        <taxon>Ericales</taxon>
        <taxon>Actinidiaceae</taxon>
        <taxon>Actinidia</taxon>
    </lineage>
</organism>
<evidence type="ECO:0000313" key="3">
    <source>
        <dbReference type="Proteomes" id="UP000585474"/>
    </source>
</evidence>
<feature type="domain" description="Reverse transcriptase zinc-binding" evidence="1">
    <location>
        <begin position="186"/>
        <end position="242"/>
    </location>
</feature>
<accession>A0A7J0EMD9</accession>
<dbReference type="EMBL" id="BJWL01000005">
    <property type="protein sequence ID" value="GFY86737.1"/>
    <property type="molecule type" value="Genomic_DNA"/>
</dbReference>
<dbReference type="PANTHER" id="PTHR36617">
    <property type="entry name" value="PROTEIN, PUTATIVE-RELATED"/>
    <property type="match status" value="1"/>
</dbReference>
<dbReference type="AlphaFoldDB" id="A0A7J0EMD9"/>
<reference evidence="2 3" key="1">
    <citation type="submission" date="2019-07" db="EMBL/GenBank/DDBJ databases">
        <title>De Novo Assembly of kiwifruit Actinidia rufa.</title>
        <authorList>
            <person name="Sugita-Konishi S."/>
            <person name="Sato K."/>
            <person name="Mori E."/>
            <person name="Abe Y."/>
            <person name="Kisaki G."/>
            <person name="Hamano K."/>
            <person name="Suezawa K."/>
            <person name="Otani M."/>
            <person name="Fukuda T."/>
            <person name="Manabe T."/>
            <person name="Gomi K."/>
            <person name="Tabuchi M."/>
            <person name="Akimitsu K."/>
            <person name="Kataoka I."/>
        </authorList>
    </citation>
    <scope>NUCLEOTIDE SEQUENCE [LARGE SCALE GENOMIC DNA]</scope>
    <source>
        <strain evidence="3">cv. Fuchu</strain>
    </source>
</reference>
<dbReference type="PANTHER" id="PTHR36617:SF15">
    <property type="entry name" value="REVERSE TRANSCRIPTASE ZINC-BINDING DOMAIN-CONTAINING PROTEIN"/>
    <property type="match status" value="1"/>
</dbReference>
<comment type="caution">
    <text evidence="2">The sequence shown here is derived from an EMBL/GenBank/DDBJ whole genome shotgun (WGS) entry which is preliminary data.</text>
</comment>
<dbReference type="InterPro" id="IPR026960">
    <property type="entry name" value="RVT-Znf"/>
</dbReference>
<gene>
    <name evidence="2" type="ORF">Acr_05g0003760</name>
</gene>